<dbReference type="RefSeq" id="WP_070079030.1">
    <property type="nucleotide sequence ID" value="NZ_CP017415.1"/>
</dbReference>
<gene>
    <name evidence="2" type="ORF">BI364_12495</name>
</gene>
<dbReference type="AlphaFoldDB" id="A0A1D8IQD8"/>
<reference evidence="3" key="1">
    <citation type="submission" date="2016-09" db="EMBL/GenBank/DDBJ databases">
        <title>Acidihalobacter prosperus F5.</title>
        <authorList>
            <person name="Khaleque H.N."/>
            <person name="Ramsay J.P."/>
            <person name="Kaksonen A.H."/>
            <person name="Boxall N.J."/>
            <person name="Watkin E.L.J."/>
        </authorList>
    </citation>
    <scope>NUCLEOTIDE SEQUENCE [LARGE SCALE GENOMIC DNA]</scope>
    <source>
        <strain evidence="3">F5</strain>
    </source>
</reference>
<organism evidence="2 3">
    <name type="scientific">Acidihalobacter yilgarnensis</name>
    <dbReference type="NCBI Taxonomy" id="2819280"/>
    <lineage>
        <taxon>Bacteria</taxon>
        <taxon>Pseudomonadati</taxon>
        <taxon>Pseudomonadota</taxon>
        <taxon>Gammaproteobacteria</taxon>
        <taxon>Chromatiales</taxon>
        <taxon>Ectothiorhodospiraceae</taxon>
        <taxon>Acidihalobacter</taxon>
    </lineage>
</organism>
<dbReference type="EMBL" id="CP017415">
    <property type="protein sequence ID" value="AOU98671.1"/>
    <property type="molecule type" value="Genomic_DNA"/>
</dbReference>
<dbReference type="Proteomes" id="UP000095401">
    <property type="component" value="Chromosome"/>
</dbReference>
<accession>A0A1D8IQD8</accession>
<keyword evidence="3" id="KW-1185">Reference proteome</keyword>
<feature type="region of interest" description="Disordered" evidence="1">
    <location>
        <begin position="1"/>
        <end position="50"/>
    </location>
</feature>
<feature type="compositionally biased region" description="Low complexity" evidence="1">
    <location>
        <begin position="8"/>
        <end position="25"/>
    </location>
</feature>
<name>A0A1D8IQD8_9GAMM</name>
<evidence type="ECO:0000313" key="3">
    <source>
        <dbReference type="Proteomes" id="UP000095401"/>
    </source>
</evidence>
<sequence length="82" mass="8720">MAQNQTTARAAGKPKAPARSAKAKPLGSLPGSAKAKPAATPGIHAKRKPESGCLLAERLRGKASREGVWWQRKASRCCGDWR</sequence>
<protein>
    <submittedName>
        <fullName evidence="2">Uncharacterized protein</fullName>
    </submittedName>
</protein>
<evidence type="ECO:0000256" key="1">
    <source>
        <dbReference type="SAM" id="MobiDB-lite"/>
    </source>
</evidence>
<proteinExistence type="predicted"/>
<evidence type="ECO:0000313" key="2">
    <source>
        <dbReference type="EMBL" id="AOU98671.1"/>
    </source>
</evidence>
<dbReference type="KEGG" id="aprs:BI364_12495"/>